<evidence type="ECO:0000256" key="3">
    <source>
        <dbReference type="ARBA" id="ARBA00009516"/>
    </source>
</evidence>
<dbReference type="GO" id="GO:0008655">
    <property type="term" value="P:pyrimidine-containing compound salvage"/>
    <property type="evidence" value="ECO:0007669"/>
    <property type="project" value="UniProtKB-ARBA"/>
</dbReference>
<dbReference type="VEuPathDB" id="TriTrypDB:ADEAN_000317600"/>
<name>A0A7G2C9I9_9TRYP</name>
<keyword evidence="12" id="KW-1185">Reference proteome</keyword>
<evidence type="ECO:0000259" key="10">
    <source>
        <dbReference type="Pfam" id="PF14681"/>
    </source>
</evidence>
<feature type="domain" description="Phosphoribosyltransferase" evidence="10">
    <location>
        <begin position="31"/>
        <end position="240"/>
    </location>
</feature>
<keyword evidence="5" id="KW-0021">Allosteric enzyme</keyword>
<dbReference type="SUPFAM" id="SSF53271">
    <property type="entry name" value="PRTase-like"/>
    <property type="match status" value="1"/>
</dbReference>
<dbReference type="GO" id="GO:0005525">
    <property type="term" value="F:GTP binding"/>
    <property type="evidence" value="ECO:0007669"/>
    <property type="project" value="UniProtKB-KW"/>
</dbReference>
<evidence type="ECO:0000256" key="8">
    <source>
        <dbReference type="ARBA" id="ARBA00022741"/>
    </source>
</evidence>
<organism evidence="11 12">
    <name type="scientific">Angomonas deanei</name>
    <dbReference type="NCBI Taxonomy" id="59799"/>
    <lineage>
        <taxon>Eukaryota</taxon>
        <taxon>Discoba</taxon>
        <taxon>Euglenozoa</taxon>
        <taxon>Kinetoplastea</taxon>
        <taxon>Metakinetoplastina</taxon>
        <taxon>Trypanosomatida</taxon>
        <taxon>Trypanosomatidae</taxon>
        <taxon>Strigomonadinae</taxon>
        <taxon>Angomonas</taxon>
    </lineage>
</organism>
<gene>
    <name evidence="11" type="ORF">ADEAN_000317600</name>
</gene>
<evidence type="ECO:0000313" key="12">
    <source>
        <dbReference type="Proteomes" id="UP000515908"/>
    </source>
</evidence>
<dbReference type="InterPro" id="IPR000836">
    <property type="entry name" value="PRTase_dom"/>
</dbReference>
<dbReference type="Proteomes" id="UP000515908">
    <property type="component" value="Chromosome 05"/>
</dbReference>
<dbReference type="NCBIfam" id="NF001097">
    <property type="entry name" value="PRK00129.1"/>
    <property type="match status" value="1"/>
</dbReference>
<evidence type="ECO:0000256" key="2">
    <source>
        <dbReference type="ARBA" id="ARBA00005180"/>
    </source>
</evidence>
<keyword evidence="9" id="KW-0342">GTP-binding</keyword>
<comment type="cofactor">
    <cofactor evidence="1">
        <name>Mg(2+)</name>
        <dbReference type="ChEBI" id="CHEBI:18420"/>
    </cofactor>
</comment>
<comment type="similarity">
    <text evidence="3">Belongs to the UPRTase family.</text>
</comment>
<proteinExistence type="inferred from homology"/>
<evidence type="ECO:0000256" key="9">
    <source>
        <dbReference type="ARBA" id="ARBA00023134"/>
    </source>
</evidence>
<evidence type="ECO:0000256" key="4">
    <source>
        <dbReference type="ARBA" id="ARBA00011894"/>
    </source>
</evidence>
<dbReference type="CDD" id="cd06223">
    <property type="entry name" value="PRTases_typeI"/>
    <property type="match status" value="1"/>
</dbReference>
<dbReference type="InterPro" id="IPR029057">
    <property type="entry name" value="PRTase-like"/>
</dbReference>
<dbReference type="Gene3D" id="3.40.50.2020">
    <property type="match status" value="1"/>
</dbReference>
<evidence type="ECO:0000256" key="7">
    <source>
        <dbReference type="ARBA" id="ARBA00022679"/>
    </source>
</evidence>
<keyword evidence="8" id="KW-0547">Nucleotide-binding</keyword>
<evidence type="ECO:0000313" key="11">
    <source>
        <dbReference type="EMBL" id="CAD2215721.1"/>
    </source>
</evidence>
<comment type="pathway">
    <text evidence="2">Pyrimidine metabolism; UMP biosynthesis via salvage pathway; UMP from uracil: step 1/1.</text>
</comment>
<dbReference type="EMBL" id="LR877149">
    <property type="protein sequence ID" value="CAD2215721.1"/>
    <property type="molecule type" value="Genomic_DNA"/>
</dbReference>
<evidence type="ECO:0000256" key="6">
    <source>
        <dbReference type="ARBA" id="ARBA00022676"/>
    </source>
</evidence>
<dbReference type="FunFam" id="3.40.50.2020:FF:000023">
    <property type="entry name" value="Probable uracil phosphoribosyltransferase"/>
    <property type="match status" value="1"/>
</dbReference>
<dbReference type="AlphaFoldDB" id="A0A7G2C9I9"/>
<keyword evidence="7 11" id="KW-0808">Transferase</keyword>
<evidence type="ECO:0000256" key="5">
    <source>
        <dbReference type="ARBA" id="ARBA00022533"/>
    </source>
</evidence>
<dbReference type="Pfam" id="PF14681">
    <property type="entry name" value="UPRTase"/>
    <property type="match status" value="1"/>
</dbReference>
<keyword evidence="6 11" id="KW-0328">Glycosyltransferase</keyword>
<dbReference type="EC" id="2.4.2.9" evidence="4"/>
<accession>A0A7G2C9I9</accession>
<evidence type="ECO:0000256" key="1">
    <source>
        <dbReference type="ARBA" id="ARBA00001946"/>
    </source>
</evidence>
<protein>
    <recommendedName>
        <fullName evidence="4">uracil phosphoribosyltransferase</fullName>
        <ecNumber evidence="4">2.4.2.9</ecNumber>
    </recommendedName>
</protein>
<reference evidence="11 12" key="1">
    <citation type="submission" date="2020-08" db="EMBL/GenBank/DDBJ databases">
        <authorList>
            <person name="Newling K."/>
            <person name="Davey J."/>
            <person name="Forrester S."/>
        </authorList>
    </citation>
    <scope>NUCLEOTIDE SEQUENCE [LARGE SCALE GENOMIC DNA]</scope>
    <source>
        <strain evidence="12">Crithidia deanei Carvalho (ATCC PRA-265)</strain>
    </source>
</reference>
<sequence>MDHIPKQSPQDCEESVAQLLNMYPGQVHLLPQTPQLHYLFTVIRNRETQRTDFVFYSERIMRLILEAALCLIPMHTKNVVTPTGDVYKGVQPDEQGIIGVSILRAGESMERVLREMCRGVRIGKILVQRDEASEDKAPDSRYNYSKLPKDVSTRHVLLLDPMIATGGSAIKATEILIQEYGVKEENIIFLNLVAAPAGIKRYLGRFPKIQFVTAAIDDGMNEERYIVPGLGDFGDRYFGTIE</sequence>
<dbReference type="GO" id="GO:0004845">
    <property type="term" value="F:uracil phosphoribosyltransferase activity"/>
    <property type="evidence" value="ECO:0007669"/>
    <property type="project" value="UniProtKB-EC"/>
</dbReference>